<evidence type="ECO:0000256" key="3">
    <source>
        <dbReference type="ARBA" id="ARBA00022475"/>
    </source>
</evidence>
<evidence type="ECO:0000313" key="9">
    <source>
        <dbReference type="EMBL" id="TWI76879.1"/>
    </source>
</evidence>
<dbReference type="OrthoDB" id="5456447at2"/>
<dbReference type="PANTHER" id="PTHR30558:SF13">
    <property type="entry name" value="BIOPOLYMER TRANSPORT PROTEIN EXBD2"/>
    <property type="match status" value="1"/>
</dbReference>
<dbReference type="GO" id="GO:0015031">
    <property type="term" value="P:protein transport"/>
    <property type="evidence" value="ECO:0007669"/>
    <property type="project" value="UniProtKB-KW"/>
</dbReference>
<dbReference type="PANTHER" id="PTHR30558">
    <property type="entry name" value="EXBD MEMBRANE COMPONENT OF PMF-DRIVEN MACROMOLECULE IMPORT SYSTEM"/>
    <property type="match status" value="1"/>
</dbReference>
<feature type="transmembrane region" description="Helical" evidence="8">
    <location>
        <begin position="21"/>
        <end position="40"/>
    </location>
</feature>
<comment type="subcellular location">
    <subcellularLocation>
        <location evidence="1">Cell membrane</location>
        <topology evidence="1">Single-pass membrane protein</topology>
    </subcellularLocation>
    <subcellularLocation>
        <location evidence="7">Cell membrane</location>
        <topology evidence="7">Single-pass type II membrane protein</topology>
    </subcellularLocation>
</comment>
<sequence length="136" mass="14766">MINVRQSLRARNQGSDINIAPLIDLIFLLLIFFIVTTSFVKETGIDVDRPTASTGDLKEQGSILIGVDAAGGIFMDKEAIDMRSVRARVERALAEMPEASVVIVADKKTDTGIVVEILDHCRLARAKDVSIATKSP</sequence>
<name>A0A562S688_9BACT</name>
<keyword evidence="7" id="KW-0653">Protein transport</keyword>
<dbReference type="GO" id="GO:0005886">
    <property type="term" value="C:plasma membrane"/>
    <property type="evidence" value="ECO:0007669"/>
    <property type="project" value="UniProtKB-SubCell"/>
</dbReference>
<keyword evidence="5 8" id="KW-1133">Transmembrane helix</keyword>
<protein>
    <submittedName>
        <fullName evidence="9">Outer membrane transport energization protein ExbD (TC 2.C.1.1.1)</fullName>
    </submittedName>
</protein>
<dbReference type="AlphaFoldDB" id="A0A562S688"/>
<accession>A0A562S688</accession>
<dbReference type="EMBL" id="VLLC01000002">
    <property type="protein sequence ID" value="TWI76879.1"/>
    <property type="molecule type" value="Genomic_DNA"/>
</dbReference>
<organism evidence="9 10">
    <name type="scientific">Desulfobotulus alkaliphilus</name>
    <dbReference type="NCBI Taxonomy" id="622671"/>
    <lineage>
        <taxon>Bacteria</taxon>
        <taxon>Pseudomonadati</taxon>
        <taxon>Thermodesulfobacteriota</taxon>
        <taxon>Desulfobacteria</taxon>
        <taxon>Desulfobacterales</taxon>
        <taxon>Desulfobacteraceae</taxon>
        <taxon>Desulfobotulus</taxon>
    </lineage>
</organism>
<evidence type="ECO:0000256" key="2">
    <source>
        <dbReference type="ARBA" id="ARBA00005811"/>
    </source>
</evidence>
<keyword evidence="7" id="KW-0813">Transport</keyword>
<evidence type="ECO:0000256" key="5">
    <source>
        <dbReference type="ARBA" id="ARBA00022989"/>
    </source>
</evidence>
<reference evidence="9 10" key="1">
    <citation type="submission" date="2019-07" db="EMBL/GenBank/DDBJ databases">
        <title>Genome sequencing of 100 strains of the haloalkaliphilic chemolithoautotrophic sulfur-oxidizing bacterium Thioalkalivibrio.</title>
        <authorList>
            <person name="Muyzer G."/>
        </authorList>
    </citation>
    <scope>NUCLEOTIDE SEQUENCE [LARGE SCALE GENOMIC DNA]</scope>
    <source>
        <strain evidence="9 10">ASO4-4</strain>
    </source>
</reference>
<keyword evidence="10" id="KW-1185">Reference proteome</keyword>
<dbReference type="GO" id="GO:0022857">
    <property type="term" value="F:transmembrane transporter activity"/>
    <property type="evidence" value="ECO:0007669"/>
    <property type="project" value="InterPro"/>
</dbReference>
<evidence type="ECO:0000256" key="1">
    <source>
        <dbReference type="ARBA" id="ARBA00004162"/>
    </source>
</evidence>
<keyword evidence="6 8" id="KW-0472">Membrane</keyword>
<evidence type="ECO:0000256" key="7">
    <source>
        <dbReference type="RuleBase" id="RU003879"/>
    </source>
</evidence>
<dbReference type="InterPro" id="IPR003400">
    <property type="entry name" value="ExbD"/>
</dbReference>
<dbReference type="RefSeq" id="WP_139449592.1">
    <property type="nucleotide sequence ID" value="NZ_VLLC01000002.1"/>
</dbReference>
<evidence type="ECO:0000256" key="6">
    <source>
        <dbReference type="ARBA" id="ARBA00023136"/>
    </source>
</evidence>
<evidence type="ECO:0000256" key="4">
    <source>
        <dbReference type="ARBA" id="ARBA00022692"/>
    </source>
</evidence>
<evidence type="ECO:0000313" key="10">
    <source>
        <dbReference type="Proteomes" id="UP000318307"/>
    </source>
</evidence>
<comment type="similarity">
    <text evidence="2 7">Belongs to the ExbD/TolR family.</text>
</comment>
<dbReference type="Pfam" id="PF02472">
    <property type="entry name" value="ExbD"/>
    <property type="match status" value="1"/>
</dbReference>
<keyword evidence="4 7" id="KW-0812">Transmembrane</keyword>
<dbReference type="Proteomes" id="UP000318307">
    <property type="component" value="Unassembled WGS sequence"/>
</dbReference>
<proteinExistence type="inferred from homology"/>
<dbReference type="Gene3D" id="3.30.420.270">
    <property type="match status" value="1"/>
</dbReference>
<evidence type="ECO:0000256" key="8">
    <source>
        <dbReference type="SAM" id="Phobius"/>
    </source>
</evidence>
<gene>
    <name evidence="9" type="ORF">LZ24_00501</name>
</gene>
<keyword evidence="3" id="KW-1003">Cell membrane</keyword>
<comment type="caution">
    <text evidence="9">The sequence shown here is derived from an EMBL/GenBank/DDBJ whole genome shotgun (WGS) entry which is preliminary data.</text>
</comment>